<proteinExistence type="predicted"/>
<dbReference type="Proteomes" id="UP000805193">
    <property type="component" value="Unassembled WGS sequence"/>
</dbReference>
<organism evidence="1 2">
    <name type="scientific">Ixodes persulcatus</name>
    <name type="common">Taiga tick</name>
    <dbReference type="NCBI Taxonomy" id="34615"/>
    <lineage>
        <taxon>Eukaryota</taxon>
        <taxon>Metazoa</taxon>
        <taxon>Ecdysozoa</taxon>
        <taxon>Arthropoda</taxon>
        <taxon>Chelicerata</taxon>
        <taxon>Arachnida</taxon>
        <taxon>Acari</taxon>
        <taxon>Parasitiformes</taxon>
        <taxon>Ixodida</taxon>
        <taxon>Ixodoidea</taxon>
        <taxon>Ixodidae</taxon>
        <taxon>Ixodinae</taxon>
        <taxon>Ixodes</taxon>
    </lineage>
</organism>
<sequence length="411" mass="45646">MPPMLIIATRWGWQSTGHALKGEEASSETAHGNLHGTPNYSGNRCTPPPLSRLIFNLLALKCTILITVSVKAGAPGSGYHQSSLTARLAGSSACAPRLLRKYALMARIASSECSRVVKLSTHGHAHANILMHGTATSRACAALDHFRRLCIVVRVVALLLLSSRPPFFWPGKSERSWNWTFRTAMAAQKPLLSPSNKEARLRFTMGHALWTADIWGRLVFADESSTFSTRQDQLVRRPCGARRANYPVYVQRVASSGRTSVNVWGAISKHGLDPLHRIVGRLTSTRYCDEVDTVLVPFVQSGLFSGVNFLFQRDLAPIQTARIAKDHLRQYGIEELPWVPKGVDHNIIESVRSRMKAAMVRIPIYSITEDHLWDAVQAEWECLKGDTSFVSSLYDSLLSRMVAVNGARTRY</sequence>
<keyword evidence="2" id="KW-1185">Reference proteome</keyword>
<dbReference type="EMBL" id="JABSTQ010000339">
    <property type="protein sequence ID" value="KAG0445464.1"/>
    <property type="molecule type" value="Genomic_DNA"/>
</dbReference>
<name>A0AC60R0J8_IXOPE</name>
<evidence type="ECO:0000313" key="1">
    <source>
        <dbReference type="EMBL" id="KAG0445464.1"/>
    </source>
</evidence>
<evidence type="ECO:0000313" key="2">
    <source>
        <dbReference type="Proteomes" id="UP000805193"/>
    </source>
</evidence>
<reference evidence="1 2" key="1">
    <citation type="journal article" date="2020" name="Cell">
        <title>Large-Scale Comparative Analyses of Tick Genomes Elucidate Their Genetic Diversity and Vector Capacities.</title>
        <authorList>
            <consortium name="Tick Genome and Microbiome Consortium (TIGMIC)"/>
            <person name="Jia N."/>
            <person name="Wang J."/>
            <person name="Shi W."/>
            <person name="Du L."/>
            <person name="Sun Y."/>
            <person name="Zhan W."/>
            <person name="Jiang J.F."/>
            <person name="Wang Q."/>
            <person name="Zhang B."/>
            <person name="Ji P."/>
            <person name="Bell-Sakyi L."/>
            <person name="Cui X.M."/>
            <person name="Yuan T.T."/>
            <person name="Jiang B.G."/>
            <person name="Yang W.F."/>
            <person name="Lam T.T."/>
            <person name="Chang Q.C."/>
            <person name="Ding S.J."/>
            <person name="Wang X.J."/>
            <person name="Zhu J.G."/>
            <person name="Ruan X.D."/>
            <person name="Zhao L."/>
            <person name="Wei J.T."/>
            <person name="Ye R.Z."/>
            <person name="Que T.C."/>
            <person name="Du C.H."/>
            <person name="Zhou Y.H."/>
            <person name="Cheng J.X."/>
            <person name="Dai P.F."/>
            <person name="Guo W.B."/>
            <person name="Han X.H."/>
            <person name="Huang E.J."/>
            <person name="Li L.F."/>
            <person name="Wei W."/>
            <person name="Gao Y.C."/>
            <person name="Liu J.Z."/>
            <person name="Shao H.Z."/>
            <person name="Wang X."/>
            <person name="Wang C.C."/>
            <person name="Yang T.C."/>
            <person name="Huo Q.B."/>
            <person name="Li W."/>
            <person name="Chen H.Y."/>
            <person name="Chen S.E."/>
            <person name="Zhou L.G."/>
            <person name="Ni X.B."/>
            <person name="Tian J.H."/>
            <person name="Sheng Y."/>
            <person name="Liu T."/>
            <person name="Pan Y.S."/>
            <person name="Xia L.Y."/>
            <person name="Li J."/>
            <person name="Zhao F."/>
            <person name="Cao W.C."/>
        </authorList>
    </citation>
    <scope>NUCLEOTIDE SEQUENCE [LARGE SCALE GENOMIC DNA]</scope>
    <source>
        <strain evidence="1">Iper-2018</strain>
    </source>
</reference>
<accession>A0AC60R0J8</accession>
<gene>
    <name evidence="1" type="ORF">HPB47_014895</name>
</gene>
<protein>
    <submittedName>
        <fullName evidence="1">Uncharacterized protein</fullName>
    </submittedName>
</protein>
<comment type="caution">
    <text evidence="1">The sequence shown here is derived from an EMBL/GenBank/DDBJ whole genome shotgun (WGS) entry which is preliminary data.</text>
</comment>